<organism evidence="1 2">
    <name type="scientific">Parascaris equorum</name>
    <name type="common">Equine roundworm</name>
    <dbReference type="NCBI Taxonomy" id="6256"/>
    <lineage>
        <taxon>Eukaryota</taxon>
        <taxon>Metazoa</taxon>
        <taxon>Ecdysozoa</taxon>
        <taxon>Nematoda</taxon>
        <taxon>Chromadorea</taxon>
        <taxon>Rhabditida</taxon>
        <taxon>Spirurina</taxon>
        <taxon>Ascaridomorpha</taxon>
        <taxon>Ascaridoidea</taxon>
        <taxon>Ascarididae</taxon>
        <taxon>Parascaris</taxon>
    </lineage>
</organism>
<dbReference type="Proteomes" id="UP000887564">
    <property type="component" value="Unplaced"/>
</dbReference>
<name>A0A914SCJ2_PAREQ</name>
<protein>
    <submittedName>
        <fullName evidence="2">Uncharacterized protein</fullName>
    </submittedName>
</protein>
<accession>A0A914SCJ2</accession>
<proteinExistence type="predicted"/>
<sequence>MGCRGDKAAKKKMRELRTRPLCLTSIARLHNLADAHSVGSAAAGGVALSQAGSDFGSTADFYEPKIAEQGSSRSRGSIL</sequence>
<evidence type="ECO:0000313" key="2">
    <source>
        <dbReference type="WBParaSite" id="PEQ_0001180601-mRNA-1"/>
    </source>
</evidence>
<evidence type="ECO:0000313" key="1">
    <source>
        <dbReference type="Proteomes" id="UP000887564"/>
    </source>
</evidence>
<reference evidence="2" key="1">
    <citation type="submission" date="2022-11" db="UniProtKB">
        <authorList>
            <consortium name="WormBaseParasite"/>
        </authorList>
    </citation>
    <scope>IDENTIFICATION</scope>
</reference>
<dbReference type="AlphaFoldDB" id="A0A914SCJ2"/>
<dbReference type="WBParaSite" id="PEQ_0001180601-mRNA-1">
    <property type="protein sequence ID" value="PEQ_0001180601-mRNA-1"/>
    <property type="gene ID" value="PEQ_0001180601"/>
</dbReference>
<keyword evidence="1" id="KW-1185">Reference proteome</keyword>